<evidence type="ECO:0000256" key="1">
    <source>
        <dbReference type="SAM" id="MobiDB-lite"/>
    </source>
</evidence>
<feature type="region of interest" description="Disordered" evidence="1">
    <location>
        <begin position="19"/>
        <end position="117"/>
    </location>
</feature>
<dbReference type="AlphaFoldDB" id="A0A0K3CKA3"/>
<evidence type="ECO:0000313" key="3">
    <source>
        <dbReference type="Proteomes" id="UP000199069"/>
    </source>
</evidence>
<accession>A0A0K3CKA3</accession>
<gene>
    <name evidence="2" type="primary">FGENESH: predicted gene_10.66</name>
    <name evidence="2" type="ORF">BN2166_0052290</name>
</gene>
<protein>
    <submittedName>
        <fullName evidence="2">BY PROTMAP: gi|342319257|gb|EGU11207.1| Salivary gland secretion 1 [Rhodotorula glutinis ATCC 204091]</fullName>
    </submittedName>
</protein>
<organism evidence="2 3">
    <name type="scientific">Rhodotorula toruloides</name>
    <name type="common">Yeast</name>
    <name type="synonym">Rhodosporidium toruloides</name>
    <dbReference type="NCBI Taxonomy" id="5286"/>
    <lineage>
        <taxon>Eukaryota</taxon>
        <taxon>Fungi</taxon>
        <taxon>Dikarya</taxon>
        <taxon>Basidiomycota</taxon>
        <taxon>Pucciniomycotina</taxon>
        <taxon>Microbotryomycetes</taxon>
        <taxon>Sporidiobolales</taxon>
        <taxon>Sporidiobolaceae</taxon>
        <taxon>Rhodotorula</taxon>
    </lineage>
</organism>
<dbReference type="OMA" id="TKDNIAP"/>
<proteinExistence type="predicted"/>
<feature type="compositionally biased region" description="Basic and acidic residues" evidence="1">
    <location>
        <begin position="84"/>
        <end position="103"/>
    </location>
</feature>
<reference evidence="2 3" key="1">
    <citation type="submission" date="2015-07" db="EMBL/GenBank/DDBJ databases">
        <authorList>
            <person name="Cajimat M.N.B."/>
            <person name="Milazzo M.L."/>
            <person name="Fulhorst C.F."/>
        </authorList>
    </citation>
    <scope>NUCLEOTIDE SEQUENCE [LARGE SCALE GENOMIC DNA]</scope>
    <source>
        <strain evidence="2">Single colony</strain>
    </source>
</reference>
<feature type="compositionally biased region" description="Polar residues" evidence="1">
    <location>
        <begin position="19"/>
        <end position="29"/>
    </location>
</feature>
<dbReference type="EMBL" id="CWKI01000010">
    <property type="protein sequence ID" value="CTR09368.1"/>
    <property type="molecule type" value="Genomic_DNA"/>
</dbReference>
<evidence type="ECO:0000313" key="2">
    <source>
        <dbReference type="EMBL" id="CTR09368.1"/>
    </source>
</evidence>
<name>A0A0K3CKA3_RHOTO</name>
<keyword evidence="3" id="KW-1185">Reference proteome</keyword>
<dbReference type="Proteomes" id="UP000199069">
    <property type="component" value="Unassembled WGS sequence"/>
</dbReference>
<sequence length="117" mass="12601">MVRTEQPTLVVVAPLTLASNDQNTEQEFTIQPHPAKDNVPPPNFPGSDAEATPGLGGAPTLQHLHDPSRPENIMGGRGNAPHVPDNDKLQNLEQPKSREELRKLQASMNEEGAAGEL</sequence>